<keyword evidence="1" id="KW-0812">Transmembrane</keyword>
<keyword evidence="3" id="KW-1185">Reference proteome</keyword>
<dbReference type="EMBL" id="BOMY01000053">
    <property type="protein sequence ID" value="GIF25683.1"/>
    <property type="molecule type" value="Genomic_DNA"/>
</dbReference>
<reference evidence="2" key="1">
    <citation type="submission" date="2021-01" db="EMBL/GenBank/DDBJ databases">
        <title>Whole genome shotgun sequence of Actinoplanes tereljensis NBRC 105297.</title>
        <authorList>
            <person name="Komaki H."/>
            <person name="Tamura T."/>
        </authorList>
    </citation>
    <scope>NUCLEOTIDE SEQUENCE</scope>
    <source>
        <strain evidence="2">NBRC 105297</strain>
    </source>
</reference>
<protein>
    <submittedName>
        <fullName evidence="2">Uncharacterized protein</fullName>
    </submittedName>
</protein>
<keyword evidence="1" id="KW-1133">Transmembrane helix</keyword>
<evidence type="ECO:0000256" key="1">
    <source>
        <dbReference type="SAM" id="Phobius"/>
    </source>
</evidence>
<feature type="transmembrane region" description="Helical" evidence="1">
    <location>
        <begin position="171"/>
        <end position="191"/>
    </location>
</feature>
<feature type="transmembrane region" description="Helical" evidence="1">
    <location>
        <begin position="86"/>
        <end position="108"/>
    </location>
</feature>
<feature type="transmembrane region" description="Helical" evidence="1">
    <location>
        <begin position="211"/>
        <end position="229"/>
    </location>
</feature>
<dbReference type="RefSeq" id="WP_203813498.1">
    <property type="nucleotide sequence ID" value="NZ_BOMY01000053.1"/>
</dbReference>
<dbReference type="NCBIfam" id="NF038403">
    <property type="entry name" value="perm_prefix_1"/>
    <property type="match status" value="1"/>
</dbReference>
<gene>
    <name evidence="2" type="ORF">Ate02nite_84130</name>
</gene>
<evidence type="ECO:0000313" key="2">
    <source>
        <dbReference type="EMBL" id="GIF25683.1"/>
    </source>
</evidence>
<accession>A0A919TW82</accession>
<sequence>MTSLIDRYVYTALRRVPEQQRGDIDRELRASIEDAVDARVDSGEERDTAVEGALIELGDPDKLADQYAGRSNVLIGPDYYPAWRRLLTLLLSTVLPIVVIIGVVVQLIDDPDIGKVIGGAVTAILNVGIQMAFWTTAVFVVLERTGAGPVRKGLTLNWTPKDLPKFEPSTVPLTEVVAGVVWPILLIGALVWQQVGLDRVPVLDPANWSFWWPYMIVAFVLGAGYQVWLYRRRSYDRTVSVVNAVQQLISAVPLIWLLATDHFFNPEYHDFIDLGGGDVKHWFTVSVIALVALGTGYDIIKVILRGEQERRGLPSKVPGTGNYNFG</sequence>
<keyword evidence="1" id="KW-0472">Membrane</keyword>
<dbReference type="Proteomes" id="UP000623608">
    <property type="component" value="Unassembled WGS sequence"/>
</dbReference>
<comment type="caution">
    <text evidence="2">The sequence shown here is derived from an EMBL/GenBank/DDBJ whole genome shotgun (WGS) entry which is preliminary data.</text>
</comment>
<dbReference type="AlphaFoldDB" id="A0A919TW82"/>
<feature type="transmembrane region" description="Helical" evidence="1">
    <location>
        <begin position="120"/>
        <end position="142"/>
    </location>
</feature>
<evidence type="ECO:0000313" key="3">
    <source>
        <dbReference type="Proteomes" id="UP000623608"/>
    </source>
</evidence>
<feature type="transmembrane region" description="Helical" evidence="1">
    <location>
        <begin position="279"/>
        <end position="300"/>
    </location>
</feature>
<dbReference type="InterPro" id="IPR047928">
    <property type="entry name" value="Perm_prefix_1"/>
</dbReference>
<feature type="transmembrane region" description="Helical" evidence="1">
    <location>
        <begin position="241"/>
        <end position="259"/>
    </location>
</feature>
<organism evidence="2 3">
    <name type="scientific">Paractinoplanes tereljensis</name>
    <dbReference type="NCBI Taxonomy" id="571912"/>
    <lineage>
        <taxon>Bacteria</taxon>
        <taxon>Bacillati</taxon>
        <taxon>Actinomycetota</taxon>
        <taxon>Actinomycetes</taxon>
        <taxon>Micromonosporales</taxon>
        <taxon>Micromonosporaceae</taxon>
        <taxon>Paractinoplanes</taxon>
    </lineage>
</organism>
<proteinExistence type="predicted"/>
<name>A0A919TW82_9ACTN</name>